<evidence type="ECO:0000259" key="2">
    <source>
        <dbReference type="SMART" id="SM01155"/>
    </source>
</evidence>
<dbReference type="InterPro" id="IPR013177">
    <property type="entry name" value="Ribosomal_mS38_C"/>
</dbReference>
<reference evidence="3" key="1">
    <citation type="journal article" date="2023" name="Science">
        <title>Elucidation of the pathway for biosynthesis of saponin adjuvants from the soapbark tree.</title>
        <authorList>
            <person name="Reed J."/>
            <person name="Orme A."/>
            <person name="El-Demerdash A."/>
            <person name="Owen C."/>
            <person name="Martin L.B.B."/>
            <person name="Misra R.C."/>
            <person name="Kikuchi S."/>
            <person name="Rejzek M."/>
            <person name="Martin A.C."/>
            <person name="Harkess A."/>
            <person name="Leebens-Mack J."/>
            <person name="Louveau T."/>
            <person name="Stephenson M.J."/>
            <person name="Osbourn A."/>
        </authorList>
    </citation>
    <scope>NUCLEOTIDE SEQUENCE</scope>
    <source>
        <strain evidence="3">S10</strain>
    </source>
</reference>
<sequence>MASSFQKLLRKSPATRIFTAFHNSPLSNPTLPLVFHRSHLIETKPEFHQVTNLSPSLCSEKAENFFPSQLSVIFPSYPFGFPANPISSTGFDPSEEDVELDDSPTVRADSVKKKRKRKMNKHKYNKLRRRLRRQT</sequence>
<dbReference type="PANTHER" id="PTHR32035:SF11">
    <property type="entry name" value="SMALL RIBOSOMAL SUBUNIT PROTEIN MS38"/>
    <property type="match status" value="1"/>
</dbReference>
<evidence type="ECO:0000313" key="4">
    <source>
        <dbReference type="Proteomes" id="UP001163823"/>
    </source>
</evidence>
<gene>
    <name evidence="3" type="ORF">O6P43_004728</name>
</gene>
<feature type="compositionally biased region" description="Acidic residues" evidence="1">
    <location>
        <begin position="93"/>
        <end position="102"/>
    </location>
</feature>
<dbReference type="SMART" id="SM01155">
    <property type="entry name" value="DUF1713"/>
    <property type="match status" value="1"/>
</dbReference>
<dbReference type="PANTHER" id="PTHR32035">
    <property type="entry name" value="AURORA KINASE A-INTERACTING PROTEIN"/>
    <property type="match status" value="1"/>
</dbReference>
<feature type="domain" description="Ribosomal protein mS38 C-terminal" evidence="2">
    <location>
        <begin position="107"/>
        <end position="134"/>
    </location>
</feature>
<proteinExistence type="predicted"/>
<name>A0AAD7VGI8_QUISA</name>
<feature type="region of interest" description="Disordered" evidence="1">
    <location>
        <begin position="88"/>
        <end position="135"/>
    </location>
</feature>
<evidence type="ECO:0000313" key="3">
    <source>
        <dbReference type="EMBL" id="KAJ7974695.1"/>
    </source>
</evidence>
<feature type="compositionally biased region" description="Basic residues" evidence="1">
    <location>
        <begin position="112"/>
        <end position="135"/>
    </location>
</feature>
<dbReference type="KEGG" id="qsa:O6P43_004728"/>
<evidence type="ECO:0000256" key="1">
    <source>
        <dbReference type="SAM" id="MobiDB-lite"/>
    </source>
</evidence>
<dbReference type="Pfam" id="PF08213">
    <property type="entry name" value="COX24_C"/>
    <property type="match status" value="1"/>
</dbReference>
<dbReference type="Proteomes" id="UP001163823">
    <property type="component" value="Chromosome 3"/>
</dbReference>
<comment type="caution">
    <text evidence="3">The sequence shown here is derived from an EMBL/GenBank/DDBJ whole genome shotgun (WGS) entry which is preliminary data.</text>
</comment>
<protein>
    <submittedName>
        <fullName evidence="3">DUF1713 domain protein</fullName>
    </submittedName>
</protein>
<organism evidence="3 4">
    <name type="scientific">Quillaja saponaria</name>
    <name type="common">Soap bark tree</name>
    <dbReference type="NCBI Taxonomy" id="32244"/>
    <lineage>
        <taxon>Eukaryota</taxon>
        <taxon>Viridiplantae</taxon>
        <taxon>Streptophyta</taxon>
        <taxon>Embryophyta</taxon>
        <taxon>Tracheophyta</taxon>
        <taxon>Spermatophyta</taxon>
        <taxon>Magnoliopsida</taxon>
        <taxon>eudicotyledons</taxon>
        <taxon>Gunneridae</taxon>
        <taxon>Pentapetalae</taxon>
        <taxon>rosids</taxon>
        <taxon>fabids</taxon>
        <taxon>Fabales</taxon>
        <taxon>Quillajaceae</taxon>
        <taxon>Quillaja</taxon>
    </lineage>
</organism>
<accession>A0AAD7VGI8</accession>
<keyword evidence="4" id="KW-1185">Reference proteome</keyword>
<dbReference type="AlphaFoldDB" id="A0AAD7VGI8"/>
<dbReference type="EMBL" id="JARAOO010000003">
    <property type="protein sequence ID" value="KAJ7974695.1"/>
    <property type="molecule type" value="Genomic_DNA"/>
</dbReference>